<gene>
    <name evidence="1" type="ORF">ACFQDP_05055</name>
</gene>
<comment type="caution">
    <text evidence="1">The sequence shown here is derived from an EMBL/GenBank/DDBJ whole genome shotgun (WGS) entry which is preliminary data.</text>
</comment>
<dbReference type="EMBL" id="JBHSTT010000016">
    <property type="protein sequence ID" value="MFC6388721.1"/>
    <property type="molecule type" value="Genomic_DNA"/>
</dbReference>
<evidence type="ECO:0000313" key="1">
    <source>
        <dbReference type="EMBL" id="MFC6388721.1"/>
    </source>
</evidence>
<sequence length="172" mass="18419">MRVVLTPVPDHPDAVGEANGQPLTFEGRVPHVGGRPVEHADIADDLADAVEAAATALWGSDYTNSLSRVSDLNRRTVTRDRYARNGLPTWLLRLLGRAAAAPAPRAMGYLLLAATELVDRGPYSQGGAVTRTHPRDRDALGVLARAGFDEAVALVHGARDARERPMPKNDAT</sequence>
<dbReference type="RefSeq" id="WP_192283848.1">
    <property type="nucleotide sequence ID" value="NZ_JBHSTT010000016.1"/>
</dbReference>
<name>A0ABW1WM42_9HYPH</name>
<organism evidence="1 2">
    <name type="scientific">Methylorubrum zatmanii</name>
    <dbReference type="NCBI Taxonomy" id="29429"/>
    <lineage>
        <taxon>Bacteria</taxon>
        <taxon>Pseudomonadati</taxon>
        <taxon>Pseudomonadota</taxon>
        <taxon>Alphaproteobacteria</taxon>
        <taxon>Hyphomicrobiales</taxon>
        <taxon>Methylobacteriaceae</taxon>
        <taxon>Methylorubrum</taxon>
    </lineage>
</organism>
<dbReference type="Proteomes" id="UP001596237">
    <property type="component" value="Unassembled WGS sequence"/>
</dbReference>
<reference evidence="2" key="1">
    <citation type="journal article" date="2019" name="Int. J. Syst. Evol. Microbiol.">
        <title>The Global Catalogue of Microorganisms (GCM) 10K type strain sequencing project: providing services to taxonomists for standard genome sequencing and annotation.</title>
        <authorList>
            <consortium name="The Broad Institute Genomics Platform"/>
            <consortium name="The Broad Institute Genome Sequencing Center for Infectious Disease"/>
            <person name="Wu L."/>
            <person name="Ma J."/>
        </authorList>
    </citation>
    <scope>NUCLEOTIDE SEQUENCE [LARGE SCALE GENOMIC DNA]</scope>
    <source>
        <strain evidence="2">CCUG 36916</strain>
    </source>
</reference>
<accession>A0ABW1WM42</accession>
<proteinExistence type="predicted"/>
<protein>
    <submittedName>
        <fullName evidence="1">Uncharacterized protein</fullName>
    </submittedName>
</protein>
<evidence type="ECO:0000313" key="2">
    <source>
        <dbReference type="Proteomes" id="UP001596237"/>
    </source>
</evidence>
<keyword evidence="2" id="KW-1185">Reference proteome</keyword>